<sequence>MAATTSKSLGEHLQEQQKPFVLDIYLSERRRMLNKNPYRPCSCSLNKRRILCTKKILKLVFYKFTCTSQSQKVSSCHQAHKLQPVSRIIEKSKGIRGTNRFPKLSMSSSAAFPASLKCAVRDSPCHENRASLLARISRALKHGSMKEKEVHKLN</sequence>
<protein>
    <submittedName>
        <fullName evidence="1">Uncharacterized protein LOC105129784 isoform X1</fullName>
    </submittedName>
</protein>
<dbReference type="PANTHER" id="PTHR37613:SF3">
    <property type="entry name" value="DUF4378 DOMAIN-CONTAINING PROTEIN"/>
    <property type="match status" value="1"/>
</dbReference>
<proteinExistence type="predicted"/>
<reference evidence="1" key="1">
    <citation type="submission" date="2018-02" db="EMBL/GenBank/DDBJ databases">
        <title>Rhizophora mucronata_Transcriptome.</title>
        <authorList>
            <person name="Meera S.P."/>
            <person name="Sreeshan A."/>
            <person name="Augustine A."/>
        </authorList>
    </citation>
    <scope>NUCLEOTIDE SEQUENCE</scope>
    <source>
        <tissue evidence="1">Leaf</tissue>
    </source>
</reference>
<evidence type="ECO:0000313" key="1">
    <source>
        <dbReference type="EMBL" id="MBW88647.1"/>
    </source>
</evidence>
<dbReference type="AlphaFoldDB" id="A0A2P2J5H7"/>
<name>A0A2P2J5H7_RHIMU</name>
<organism evidence="1">
    <name type="scientific">Rhizophora mucronata</name>
    <name type="common">Asiatic mangrove</name>
    <dbReference type="NCBI Taxonomy" id="61149"/>
    <lineage>
        <taxon>Eukaryota</taxon>
        <taxon>Viridiplantae</taxon>
        <taxon>Streptophyta</taxon>
        <taxon>Embryophyta</taxon>
        <taxon>Tracheophyta</taxon>
        <taxon>Spermatophyta</taxon>
        <taxon>Magnoliopsida</taxon>
        <taxon>eudicotyledons</taxon>
        <taxon>Gunneridae</taxon>
        <taxon>Pentapetalae</taxon>
        <taxon>rosids</taxon>
        <taxon>fabids</taxon>
        <taxon>Malpighiales</taxon>
        <taxon>Rhizophoraceae</taxon>
        <taxon>Rhizophora</taxon>
    </lineage>
</organism>
<dbReference type="EMBL" id="GGEC01008164">
    <property type="protein sequence ID" value="MBW88647.1"/>
    <property type="molecule type" value="Transcribed_RNA"/>
</dbReference>
<dbReference type="PANTHER" id="PTHR37613">
    <property type="entry name" value="DUF4378 DOMAIN PROTEIN"/>
    <property type="match status" value="1"/>
</dbReference>
<accession>A0A2P2J5H7</accession>